<reference evidence="2 3" key="1">
    <citation type="journal article" date="2015" name="Nature">
        <title>rRNA introns, odd ribosomes, and small enigmatic genomes across a large radiation of phyla.</title>
        <authorList>
            <person name="Brown C.T."/>
            <person name="Hug L.A."/>
            <person name="Thomas B.C."/>
            <person name="Sharon I."/>
            <person name="Castelle C.J."/>
            <person name="Singh A."/>
            <person name="Wilkins M.J."/>
            <person name="Williams K.H."/>
            <person name="Banfield J.F."/>
        </authorList>
    </citation>
    <scope>NUCLEOTIDE SEQUENCE [LARGE SCALE GENOMIC DNA]</scope>
</reference>
<gene>
    <name evidence="2" type="ORF">UY67_C0016G0025</name>
</gene>
<dbReference type="EMBL" id="LCQW01000016">
    <property type="protein sequence ID" value="KKW23838.1"/>
    <property type="molecule type" value="Genomic_DNA"/>
</dbReference>
<comment type="caution">
    <text evidence="2">The sequence shown here is derived from an EMBL/GenBank/DDBJ whole genome shotgun (WGS) entry which is preliminary data.</text>
</comment>
<sequence length="173" mass="19698">MAYKAVSQTLTYQTHERLEFINITHDVETFVSESKIKNGTATLQTHHTTCGVWVNEDEQNLIGPHASLGYVPDLKRVLDRFADPEEEYHHNDIRDAKNPHGKRHTHLCIPDENGVIQECINGHAHAHNLIIPSYLTLIIANGKLVRGTWQQILLVELDHDRSRTVTMLVQGEI</sequence>
<dbReference type="Gene3D" id="2.60.120.460">
    <property type="entry name" value="YjbQ-like"/>
    <property type="match status" value="1"/>
</dbReference>
<proteinExistence type="inferred from homology"/>
<dbReference type="InterPro" id="IPR001602">
    <property type="entry name" value="UPF0047_YjbQ-like"/>
</dbReference>
<organism evidence="2 3">
    <name type="scientific">Candidatus Kaiserbacteria bacterium GW2011_GWA2_52_12</name>
    <dbReference type="NCBI Taxonomy" id="1618671"/>
    <lineage>
        <taxon>Bacteria</taxon>
        <taxon>Candidatus Kaiseribacteriota</taxon>
    </lineage>
</organism>
<dbReference type="STRING" id="1618671.UY67_C0016G0025"/>
<dbReference type="SUPFAM" id="SSF111038">
    <property type="entry name" value="YjbQ-like"/>
    <property type="match status" value="1"/>
</dbReference>
<dbReference type="Proteomes" id="UP000034273">
    <property type="component" value="Unassembled WGS sequence"/>
</dbReference>
<evidence type="ECO:0000313" key="3">
    <source>
        <dbReference type="Proteomes" id="UP000034273"/>
    </source>
</evidence>
<dbReference type="Pfam" id="PF01894">
    <property type="entry name" value="YjbQ"/>
    <property type="match status" value="1"/>
</dbReference>
<name>A0A0G1WY77_9BACT</name>
<evidence type="ECO:0008006" key="4">
    <source>
        <dbReference type="Google" id="ProtNLM"/>
    </source>
</evidence>
<accession>A0A0G1WY77</accession>
<evidence type="ECO:0000256" key="1">
    <source>
        <dbReference type="ARBA" id="ARBA00005534"/>
    </source>
</evidence>
<evidence type="ECO:0000313" key="2">
    <source>
        <dbReference type="EMBL" id="KKW23838.1"/>
    </source>
</evidence>
<dbReference type="PANTHER" id="PTHR30615:SF8">
    <property type="entry name" value="UPF0047 PROTEIN C4A8.02C"/>
    <property type="match status" value="1"/>
</dbReference>
<dbReference type="PANTHER" id="PTHR30615">
    <property type="entry name" value="UNCHARACTERIZED PROTEIN YJBQ-RELATED"/>
    <property type="match status" value="1"/>
</dbReference>
<comment type="similarity">
    <text evidence="1">Belongs to the UPF0047 family.</text>
</comment>
<dbReference type="AlphaFoldDB" id="A0A0G1WY77"/>
<protein>
    <recommendedName>
        <fullName evidence="4">Isopentenyl-diphosphate delta-isomerase</fullName>
    </recommendedName>
</protein>
<dbReference type="InterPro" id="IPR035917">
    <property type="entry name" value="YjbQ-like_sf"/>
</dbReference>